<reference evidence="13" key="1">
    <citation type="submission" date="2022-05" db="EMBL/GenBank/DDBJ databases">
        <authorList>
            <person name="Okamura Y."/>
        </authorList>
    </citation>
    <scope>NUCLEOTIDE SEQUENCE</scope>
</reference>
<dbReference type="InterPro" id="IPR013087">
    <property type="entry name" value="Znf_C2H2_type"/>
</dbReference>
<dbReference type="FunFam" id="3.30.160.60:FF:002343">
    <property type="entry name" value="Zinc finger protein 33A"/>
    <property type="match status" value="1"/>
</dbReference>
<dbReference type="InterPro" id="IPR036236">
    <property type="entry name" value="Znf_C2H2_sf"/>
</dbReference>
<keyword evidence="5" id="KW-0862">Zinc</keyword>
<feature type="domain" description="C2H2-type" evidence="12">
    <location>
        <begin position="299"/>
        <end position="326"/>
    </location>
</feature>
<proteinExistence type="predicted"/>
<evidence type="ECO:0000313" key="13">
    <source>
        <dbReference type="EMBL" id="CAH4028852.1"/>
    </source>
</evidence>
<evidence type="ECO:0000256" key="7">
    <source>
        <dbReference type="ARBA" id="ARBA00023125"/>
    </source>
</evidence>
<dbReference type="GO" id="GO:0003700">
    <property type="term" value="F:DNA-binding transcription factor activity"/>
    <property type="evidence" value="ECO:0007669"/>
    <property type="project" value="TreeGrafter"/>
</dbReference>
<keyword evidence="3" id="KW-0677">Repeat</keyword>
<keyword evidence="14" id="KW-1185">Reference proteome</keyword>
<evidence type="ECO:0000259" key="12">
    <source>
        <dbReference type="PROSITE" id="PS50157"/>
    </source>
</evidence>
<evidence type="ECO:0000256" key="10">
    <source>
        <dbReference type="PROSITE-ProRule" id="PRU00042"/>
    </source>
</evidence>
<evidence type="ECO:0000256" key="2">
    <source>
        <dbReference type="ARBA" id="ARBA00022723"/>
    </source>
</evidence>
<dbReference type="Proteomes" id="UP001152562">
    <property type="component" value="Unassembled WGS sequence"/>
</dbReference>
<evidence type="ECO:0000256" key="1">
    <source>
        <dbReference type="ARBA" id="ARBA00004123"/>
    </source>
</evidence>
<dbReference type="GO" id="GO:0005634">
    <property type="term" value="C:nucleus"/>
    <property type="evidence" value="ECO:0007669"/>
    <property type="project" value="UniProtKB-SubCell"/>
</dbReference>
<dbReference type="FunFam" id="3.30.160.60:FF:000325">
    <property type="entry name" value="ZFP90 zinc finger protein"/>
    <property type="match status" value="1"/>
</dbReference>
<keyword evidence="7" id="KW-0238">DNA-binding</keyword>
<accession>A0A9P0TB16</accession>
<dbReference type="GO" id="GO:0008270">
    <property type="term" value="F:zinc ion binding"/>
    <property type="evidence" value="ECO:0007669"/>
    <property type="project" value="UniProtKB-KW"/>
</dbReference>
<organism evidence="13 14">
    <name type="scientific">Pieris brassicae</name>
    <name type="common">White butterfly</name>
    <name type="synonym">Large white butterfly</name>
    <dbReference type="NCBI Taxonomy" id="7116"/>
    <lineage>
        <taxon>Eukaryota</taxon>
        <taxon>Metazoa</taxon>
        <taxon>Ecdysozoa</taxon>
        <taxon>Arthropoda</taxon>
        <taxon>Hexapoda</taxon>
        <taxon>Insecta</taxon>
        <taxon>Pterygota</taxon>
        <taxon>Neoptera</taxon>
        <taxon>Endopterygota</taxon>
        <taxon>Lepidoptera</taxon>
        <taxon>Glossata</taxon>
        <taxon>Ditrysia</taxon>
        <taxon>Papilionoidea</taxon>
        <taxon>Pieridae</taxon>
        <taxon>Pierinae</taxon>
        <taxon>Pieris</taxon>
    </lineage>
</organism>
<protein>
    <recommendedName>
        <fullName evidence="12">C2H2-type domain-containing protein</fullName>
    </recommendedName>
</protein>
<dbReference type="PROSITE" id="PS50157">
    <property type="entry name" value="ZINC_FINGER_C2H2_2"/>
    <property type="match status" value="9"/>
</dbReference>
<sequence>MANIKTRVNTTKTASTKINGKGKVGRPKKSIINVQNVTGKDALKRQLRRKDIEVLPEITRNSDNKDKKVGNTTNLKKLLSKSGHIRHKNKIDIKIFDKILKTELQIEDNNRSLRSEVRKTRFNNNNDIETLNAQKESTSEKTGCVDNDKIEKDIAVDTSADKLKKIAKTINYKNTAIFTNGQLFICDYCNKEFNTRASIRRHLFLHDKVTSYSCPQCKKYFRNHLYLAAHTKRQHPNWEKHFMCNICDRPYLLKSNLKLHLASHSRNEKMFKCIYCKEKFADQYLLIDHEKQHLVDGKYLCIICETAFDCRNRLTFHYRSHLKVKDFVCQHCGKEFLRMNSVRRHVQVCHSGHRLQCKICKKYLKGHLSEHMRTHDKNRPHECPDCGQRFTQSTQLTVHRRSHTGVRPYTCRICQRPFSHSNALMLHIRRHTGEKPFSCAMCPISFSQLPHMKAHMCKIHGKEDPYRCQNCKQFFKLKVGLEEHLKSCIKTKKGLETVEKEDLNGESPAQLSRMRFLLALLLTMIATKEKLKILGFNKRLIDDLLVESLEAMRYKPCKDKNLTSFNRLKINIEMLLEGTVPSEQMEKLKKDNKTTEQILELLTDEKKRN</sequence>
<feature type="domain" description="C2H2-type" evidence="12">
    <location>
        <begin position="212"/>
        <end position="240"/>
    </location>
</feature>
<feature type="domain" description="C2H2-type" evidence="12">
    <location>
        <begin position="327"/>
        <end position="355"/>
    </location>
</feature>
<dbReference type="PANTHER" id="PTHR24390:SF159">
    <property type="entry name" value="GROWTH FACTOR INDEPENDENT 1 TRANSCRIPTIONAL REPRESSOR"/>
    <property type="match status" value="1"/>
</dbReference>
<dbReference type="AlphaFoldDB" id="A0A9P0TB16"/>
<comment type="subcellular location">
    <subcellularLocation>
        <location evidence="1">Nucleus</location>
    </subcellularLocation>
</comment>
<evidence type="ECO:0000256" key="8">
    <source>
        <dbReference type="ARBA" id="ARBA00023163"/>
    </source>
</evidence>
<keyword evidence="6" id="KW-0805">Transcription regulation</keyword>
<evidence type="ECO:0000256" key="5">
    <source>
        <dbReference type="ARBA" id="ARBA00022833"/>
    </source>
</evidence>
<gene>
    <name evidence="13" type="ORF">PIBRA_LOCUS5648</name>
</gene>
<evidence type="ECO:0000256" key="4">
    <source>
        <dbReference type="ARBA" id="ARBA00022771"/>
    </source>
</evidence>
<comment type="caution">
    <text evidence="13">The sequence shown here is derived from an EMBL/GenBank/DDBJ whole genome shotgun (WGS) entry which is preliminary data.</text>
</comment>
<dbReference type="Gene3D" id="3.30.160.60">
    <property type="entry name" value="Classic Zinc Finger"/>
    <property type="match status" value="6"/>
</dbReference>
<keyword evidence="2" id="KW-0479">Metal-binding</keyword>
<keyword evidence="4 10" id="KW-0863">Zinc-finger</keyword>
<feature type="domain" description="C2H2-type" evidence="12">
    <location>
        <begin position="381"/>
        <end position="408"/>
    </location>
</feature>
<dbReference type="Pfam" id="PF00096">
    <property type="entry name" value="zf-C2H2"/>
    <property type="match status" value="4"/>
</dbReference>
<feature type="domain" description="C2H2-type" evidence="12">
    <location>
        <begin position="271"/>
        <end position="298"/>
    </location>
</feature>
<feature type="domain" description="C2H2-type" evidence="12">
    <location>
        <begin position="184"/>
        <end position="206"/>
    </location>
</feature>
<feature type="domain" description="C2H2-type" evidence="12">
    <location>
        <begin position="437"/>
        <end position="465"/>
    </location>
</feature>
<keyword evidence="8" id="KW-0804">Transcription</keyword>
<evidence type="ECO:0000256" key="3">
    <source>
        <dbReference type="ARBA" id="ARBA00022737"/>
    </source>
</evidence>
<dbReference type="SUPFAM" id="SSF57667">
    <property type="entry name" value="beta-beta-alpha zinc fingers"/>
    <property type="match status" value="5"/>
</dbReference>
<feature type="domain" description="C2H2-type" evidence="12">
    <location>
        <begin position="242"/>
        <end position="269"/>
    </location>
</feature>
<dbReference type="FunFam" id="3.30.160.60:FF:000100">
    <property type="entry name" value="Zinc finger 45-like"/>
    <property type="match status" value="1"/>
</dbReference>
<feature type="region of interest" description="Disordered" evidence="11">
    <location>
        <begin position="1"/>
        <end position="26"/>
    </location>
</feature>
<evidence type="ECO:0000256" key="9">
    <source>
        <dbReference type="ARBA" id="ARBA00023242"/>
    </source>
</evidence>
<dbReference type="PROSITE" id="PS00028">
    <property type="entry name" value="ZINC_FINGER_C2H2_1"/>
    <property type="match status" value="9"/>
</dbReference>
<dbReference type="SMART" id="SM00355">
    <property type="entry name" value="ZnF_C2H2"/>
    <property type="match status" value="11"/>
</dbReference>
<feature type="domain" description="C2H2-type" evidence="12">
    <location>
        <begin position="409"/>
        <end position="436"/>
    </location>
</feature>
<evidence type="ECO:0000256" key="11">
    <source>
        <dbReference type="SAM" id="MobiDB-lite"/>
    </source>
</evidence>
<evidence type="ECO:0000256" key="6">
    <source>
        <dbReference type="ARBA" id="ARBA00023015"/>
    </source>
</evidence>
<evidence type="ECO:0000313" key="14">
    <source>
        <dbReference type="Proteomes" id="UP001152562"/>
    </source>
</evidence>
<feature type="compositionally biased region" description="Polar residues" evidence="11">
    <location>
        <begin position="1"/>
        <end position="18"/>
    </location>
</feature>
<dbReference type="EMBL" id="CALOZG010000005">
    <property type="protein sequence ID" value="CAH4028852.1"/>
    <property type="molecule type" value="Genomic_DNA"/>
</dbReference>
<dbReference type="GO" id="GO:0006357">
    <property type="term" value="P:regulation of transcription by RNA polymerase II"/>
    <property type="evidence" value="ECO:0007669"/>
    <property type="project" value="TreeGrafter"/>
</dbReference>
<name>A0A9P0TB16_PIEBR</name>
<dbReference type="GO" id="GO:0000978">
    <property type="term" value="F:RNA polymerase II cis-regulatory region sequence-specific DNA binding"/>
    <property type="evidence" value="ECO:0007669"/>
    <property type="project" value="TreeGrafter"/>
</dbReference>
<keyword evidence="9" id="KW-0539">Nucleus</keyword>
<dbReference type="PANTHER" id="PTHR24390">
    <property type="entry name" value="ZINC FINGER PROTEIN"/>
    <property type="match status" value="1"/>
</dbReference>